<protein>
    <submittedName>
        <fullName evidence="4">Transcriptional repressor DicA</fullName>
    </submittedName>
</protein>
<organism evidence="4 5">
    <name type="scientific">Lacticaseibacillus paracasei</name>
    <name type="common">Lactobacillus paracasei</name>
    <dbReference type="NCBI Taxonomy" id="1597"/>
    <lineage>
        <taxon>Bacteria</taxon>
        <taxon>Bacillati</taxon>
        <taxon>Bacillota</taxon>
        <taxon>Bacilli</taxon>
        <taxon>Lactobacillales</taxon>
        <taxon>Lactobacillaceae</taxon>
        <taxon>Lacticaseibacillus</taxon>
    </lineage>
</organism>
<dbReference type="PANTHER" id="PTHR46558">
    <property type="entry name" value="TRACRIPTIONAL REGULATORY PROTEIN-RELATED-RELATED"/>
    <property type="match status" value="1"/>
</dbReference>
<dbReference type="Proteomes" id="UP000284123">
    <property type="component" value="Unassembled WGS sequence"/>
</dbReference>
<feature type="transmembrane region" description="Helical" evidence="2">
    <location>
        <begin position="86"/>
        <end position="107"/>
    </location>
</feature>
<evidence type="ECO:0000256" key="2">
    <source>
        <dbReference type="SAM" id="Phobius"/>
    </source>
</evidence>
<evidence type="ECO:0000259" key="3">
    <source>
        <dbReference type="PROSITE" id="PS50943"/>
    </source>
</evidence>
<feature type="domain" description="HTH cro/C1-type" evidence="3">
    <location>
        <begin position="7"/>
        <end position="61"/>
    </location>
</feature>
<keyword evidence="1" id="KW-0238">DNA-binding</keyword>
<dbReference type="SMART" id="SM00530">
    <property type="entry name" value="HTH_XRE"/>
    <property type="match status" value="1"/>
</dbReference>
<dbReference type="InterPro" id="IPR001387">
    <property type="entry name" value="Cro/C1-type_HTH"/>
</dbReference>
<evidence type="ECO:0000256" key="1">
    <source>
        <dbReference type="ARBA" id="ARBA00023125"/>
    </source>
</evidence>
<dbReference type="GO" id="GO:0003677">
    <property type="term" value="F:DNA binding"/>
    <property type="evidence" value="ECO:0007669"/>
    <property type="project" value="UniProtKB-KW"/>
</dbReference>
<dbReference type="SUPFAM" id="SSF47413">
    <property type="entry name" value="lambda repressor-like DNA-binding domains"/>
    <property type="match status" value="1"/>
</dbReference>
<comment type="caution">
    <text evidence="4">The sequence shown here is derived from an EMBL/GenBank/DDBJ whole genome shotgun (WGS) entry which is preliminary data.</text>
</comment>
<accession>A0A8B3GN10</accession>
<dbReference type="Gene3D" id="1.10.260.40">
    <property type="entry name" value="lambda repressor-like DNA-binding domains"/>
    <property type="match status" value="1"/>
</dbReference>
<dbReference type="CDD" id="cd00093">
    <property type="entry name" value="HTH_XRE"/>
    <property type="match status" value="1"/>
</dbReference>
<keyword evidence="2" id="KW-1133">Transmembrane helix</keyword>
<sequence>MAFSEMLKSKREELGMTQQDLADHIYVTRQTISRWENNLGYPNLDTLVDLSSLLNLSLDNLLKGEATDMVQQISKDVTDKKRYKHYLLVIGMFLGILLLWFLILGYGRATQNESIDRFNPFLRVQYGYTVLPNQVPEKKEKTTIVDSDGKNKHVAAIKIPQRVDAFVADDPFGSGSWLKFYTGQYSPKQRWALVAHKGSYVSAIRLVTRKQIPQLMREQTGSHYVTYDAHAERRVTKRFPWWPFN</sequence>
<dbReference type="AlphaFoldDB" id="A0A8B3GN10"/>
<dbReference type="Pfam" id="PF01381">
    <property type="entry name" value="HTH_3"/>
    <property type="match status" value="1"/>
</dbReference>
<dbReference type="RefSeq" id="WP_123019881.1">
    <property type="nucleotide sequence ID" value="NZ_LKFJ01000083.1"/>
</dbReference>
<dbReference type="InterPro" id="IPR010982">
    <property type="entry name" value="Lambda_DNA-bd_dom_sf"/>
</dbReference>
<evidence type="ECO:0000313" key="4">
    <source>
        <dbReference type="EMBL" id="RNE26454.1"/>
    </source>
</evidence>
<dbReference type="PROSITE" id="PS50943">
    <property type="entry name" value="HTH_CROC1"/>
    <property type="match status" value="1"/>
</dbReference>
<dbReference type="PANTHER" id="PTHR46558:SF15">
    <property type="entry name" value="HELIX-TURN-HELIX DOMAIN PROTEIN"/>
    <property type="match status" value="1"/>
</dbReference>
<dbReference type="EMBL" id="LKGI01000104">
    <property type="protein sequence ID" value="RNE26454.1"/>
    <property type="molecule type" value="Genomic_DNA"/>
</dbReference>
<gene>
    <name evidence="4" type="ORF">FAM6012_02834</name>
</gene>
<evidence type="ECO:0000313" key="5">
    <source>
        <dbReference type="Proteomes" id="UP000284123"/>
    </source>
</evidence>
<keyword evidence="2" id="KW-0472">Membrane</keyword>
<keyword evidence="2" id="KW-0812">Transmembrane</keyword>
<name>A0A8B3GN10_LACPA</name>
<reference evidence="4 5" key="1">
    <citation type="journal article" date="2018" name="Front. Microbiol.">
        <title>Conversion of Methionine to Cysteine in Lactobacillus paracasei Depends on the Highly Mobile cysK-ctl-cysE Gene Cluster.</title>
        <authorList>
            <person name="Wuthrich D."/>
            <person name="Irmler S."/>
            <person name="Berthoud H."/>
            <person name="Guggenbuhl B."/>
            <person name="Eugster E."/>
            <person name="Bruggmann R."/>
        </authorList>
    </citation>
    <scope>NUCLEOTIDE SEQUENCE [LARGE SCALE GENOMIC DNA]</scope>
    <source>
        <strain evidence="4 5">FAM6012</strain>
    </source>
</reference>
<proteinExistence type="predicted"/>